<dbReference type="EMBL" id="GDHC01007617">
    <property type="protein sequence ID" value="JAQ11012.1"/>
    <property type="molecule type" value="Transcribed_RNA"/>
</dbReference>
<dbReference type="EMBL" id="GBHO01007861">
    <property type="protein sequence ID" value="JAG35743.1"/>
    <property type="molecule type" value="Transcribed_RNA"/>
</dbReference>
<dbReference type="InterPro" id="IPR004165">
    <property type="entry name" value="CoA_trans_fam_I"/>
</dbReference>
<dbReference type="InterPro" id="IPR037171">
    <property type="entry name" value="NagB/RpiA_transferase-like"/>
</dbReference>
<evidence type="ECO:0000313" key="3">
    <source>
        <dbReference type="EMBL" id="JAQ05761.1"/>
    </source>
</evidence>
<dbReference type="PANTHER" id="PTHR13707:SF23">
    <property type="entry name" value="SUCCINYL-COA:3-KETOACID-COENZYME A TRANSFERASE"/>
    <property type="match status" value="1"/>
</dbReference>
<dbReference type="Gene3D" id="3.40.1080.10">
    <property type="entry name" value="Glutaconate Coenzyme A-transferase"/>
    <property type="match status" value="2"/>
</dbReference>
<reference evidence="2" key="2">
    <citation type="submission" date="2014-07" db="EMBL/GenBank/DDBJ databases">
        <authorList>
            <person name="Hull J."/>
        </authorList>
    </citation>
    <scope>NUCLEOTIDE SEQUENCE</scope>
</reference>
<dbReference type="EMBL" id="GBHO01001250">
    <property type="protein sequence ID" value="JAG42354.1"/>
    <property type="molecule type" value="Transcribed_RNA"/>
</dbReference>
<sequence>MARNFNIPAAQCGRCVIAEVEHLVENGEIDPDEIHLPGVYVDRVVHVPRYDIPIESRTVSGGAKKTEKMTPADEERQLIARRAALEFTNGMYVNLGIGIPTEAANYLLPGVTVTLQSENGLLGMGPFPAENKVDPE</sequence>
<dbReference type="Pfam" id="PF01144">
    <property type="entry name" value="CoA_trans"/>
    <property type="match status" value="2"/>
</dbReference>
<evidence type="ECO:0000313" key="2">
    <source>
        <dbReference type="EMBL" id="JAG42354.1"/>
    </source>
</evidence>
<evidence type="ECO:0000313" key="4">
    <source>
        <dbReference type="EMBL" id="JAQ11012.1"/>
    </source>
</evidence>
<dbReference type="SUPFAM" id="SSF100950">
    <property type="entry name" value="NagB/RpiA/CoA transferase-like"/>
    <property type="match status" value="1"/>
</dbReference>
<dbReference type="PANTHER" id="PTHR13707">
    <property type="entry name" value="KETOACID-COENZYME A TRANSFERASE"/>
    <property type="match status" value="1"/>
</dbReference>
<dbReference type="GO" id="GO:0008260">
    <property type="term" value="F:succinyl-CoA:3-oxo-acid CoA-transferase activity"/>
    <property type="evidence" value="ECO:0007669"/>
    <property type="project" value="TreeGrafter"/>
</dbReference>
<accession>A0A0A9ZD26</accession>
<reference evidence="2" key="1">
    <citation type="journal article" date="2014" name="PLoS ONE">
        <title>Transcriptome-Based Identification of ABC Transporters in the Western Tarnished Plant Bug Lygus hesperus.</title>
        <authorList>
            <person name="Hull J.J."/>
            <person name="Chaney K."/>
            <person name="Geib S.M."/>
            <person name="Fabrick J.A."/>
            <person name="Brent C.S."/>
            <person name="Walsh D."/>
            <person name="Lavine L.C."/>
        </authorList>
    </citation>
    <scope>NUCLEOTIDE SEQUENCE</scope>
</reference>
<reference evidence="3" key="3">
    <citation type="journal article" date="2016" name="Gigascience">
        <title>De novo construction of an expanded transcriptome assembly for the western tarnished plant bug, Lygus hesperus.</title>
        <authorList>
            <person name="Tassone E.E."/>
            <person name="Geib S.M."/>
            <person name="Hall B."/>
            <person name="Fabrick J.A."/>
            <person name="Brent C.S."/>
            <person name="Hull J.J."/>
        </authorList>
    </citation>
    <scope>NUCLEOTIDE SEQUENCE</scope>
</reference>
<organism evidence="2">
    <name type="scientific">Lygus hesperus</name>
    <name type="common">Western plant bug</name>
    <dbReference type="NCBI Taxonomy" id="30085"/>
    <lineage>
        <taxon>Eukaryota</taxon>
        <taxon>Metazoa</taxon>
        <taxon>Ecdysozoa</taxon>
        <taxon>Arthropoda</taxon>
        <taxon>Hexapoda</taxon>
        <taxon>Insecta</taxon>
        <taxon>Pterygota</taxon>
        <taxon>Neoptera</taxon>
        <taxon>Paraneoptera</taxon>
        <taxon>Hemiptera</taxon>
        <taxon>Heteroptera</taxon>
        <taxon>Panheteroptera</taxon>
        <taxon>Cimicomorpha</taxon>
        <taxon>Miridae</taxon>
        <taxon>Mirini</taxon>
        <taxon>Lygus</taxon>
    </lineage>
</organism>
<proteinExistence type="predicted"/>
<evidence type="ECO:0000313" key="1">
    <source>
        <dbReference type="EMBL" id="JAG35743.1"/>
    </source>
</evidence>
<protein>
    <submittedName>
        <fullName evidence="2">Putative succinyl-CoA:3-ketoacid-coenzyme A transferase, mitochondrial</fullName>
    </submittedName>
</protein>
<gene>
    <name evidence="2" type="primary">oxct1_3</name>
    <name evidence="4" type="synonym">oxct1_0</name>
    <name evidence="3" type="synonym">oxct1_1</name>
    <name evidence="1" type="synonym">oxct1_2</name>
    <name evidence="2" type="ORF">CM83_3896</name>
    <name evidence="1" type="ORF">CM83_3897</name>
    <name evidence="3" type="ORF">g.8008</name>
    <name evidence="4" type="ORF">g.8009</name>
</gene>
<dbReference type="InterPro" id="IPR004164">
    <property type="entry name" value="CoA_transf_AS"/>
</dbReference>
<keyword evidence="2" id="KW-0808">Transferase</keyword>
<dbReference type="PROSITE" id="PS01274">
    <property type="entry name" value="COA_TRANSF_2"/>
    <property type="match status" value="1"/>
</dbReference>
<name>A0A0A9ZD26_LYGHE</name>
<dbReference type="AlphaFoldDB" id="A0A0A9ZD26"/>
<dbReference type="EMBL" id="GDHC01012868">
    <property type="protein sequence ID" value="JAQ05761.1"/>
    <property type="molecule type" value="Transcribed_RNA"/>
</dbReference>